<reference evidence="3 4" key="1">
    <citation type="submission" date="2009-12" db="EMBL/GenBank/DDBJ databases">
        <title>The draft genome of Batrachochytrium dendrobatidis.</title>
        <authorList>
            <consortium name="US DOE Joint Genome Institute (JGI-PGF)"/>
            <person name="Kuo A."/>
            <person name="Salamov A."/>
            <person name="Schmutz J."/>
            <person name="Lucas S."/>
            <person name="Pitluck S."/>
            <person name="Rosenblum E."/>
            <person name="Stajich J."/>
            <person name="Eisen M."/>
            <person name="Grigoriev I.V."/>
        </authorList>
    </citation>
    <scope>NUCLEOTIDE SEQUENCE [LARGE SCALE GENOMIC DNA]</scope>
    <source>
        <strain evidence="4">JAM81 / FGSC 10211</strain>
    </source>
</reference>
<protein>
    <recommendedName>
        <fullName evidence="2">SLM1/RGC1-like BAR-like domain-containing protein</fullName>
    </recommendedName>
</protein>
<dbReference type="HOGENOM" id="CLU_392771_0_0_1"/>
<feature type="region of interest" description="Disordered" evidence="1">
    <location>
        <begin position="25"/>
        <end position="59"/>
    </location>
</feature>
<dbReference type="InterPro" id="IPR011993">
    <property type="entry name" value="PH-like_dom_sf"/>
</dbReference>
<dbReference type="GO" id="GO:0030036">
    <property type="term" value="P:actin cytoskeleton organization"/>
    <property type="evidence" value="ECO:0000318"/>
    <property type="project" value="GO_Central"/>
</dbReference>
<keyword evidence="4" id="KW-1185">Reference proteome</keyword>
<dbReference type="InterPro" id="IPR027267">
    <property type="entry name" value="AH/BAR_dom_sf"/>
</dbReference>
<gene>
    <name evidence="3" type="ORF">BATDEDRAFT_25694</name>
</gene>
<name>F4P5B7_BATDJ</name>
<proteinExistence type="predicted"/>
<dbReference type="RefSeq" id="XP_006679852.1">
    <property type="nucleotide sequence ID" value="XM_006679789.1"/>
</dbReference>
<dbReference type="Pfam" id="PF20400">
    <property type="entry name" value="BAR_4"/>
    <property type="match status" value="1"/>
</dbReference>
<feature type="compositionally biased region" description="Low complexity" evidence="1">
    <location>
        <begin position="523"/>
        <end position="535"/>
    </location>
</feature>
<feature type="compositionally biased region" description="Polar residues" evidence="1">
    <location>
        <begin position="26"/>
        <end position="46"/>
    </location>
</feature>
<dbReference type="EMBL" id="GL882886">
    <property type="protein sequence ID" value="EGF79166.1"/>
    <property type="molecule type" value="Genomic_DNA"/>
</dbReference>
<feature type="compositionally biased region" description="Polar residues" evidence="1">
    <location>
        <begin position="683"/>
        <end position="693"/>
    </location>
</feature>
<dbReference type="InParanoid" id="F4P5B7"/>
<dbReference type="PANTHER" id="PTHR31941:SF1">
    <property type="entry name" value="CYTOSKELETAL SIGNALING PROTEIN SLM1"/>
    <property type="match status" value="1"/>
</dbReference>
<dbReference type="PANTHER" id="PTHR31941">
    <property type="entry name" value="CYTOSKELETAL SIGNALING PROTEIN SLM1"/>
    <property type="match status" value="1"/>
</dbReference>
<evidence type="ECO:0000313" key="3">
    <source>
        <dbReference type="EMBL" id="EGF79166.1"/>
    </source>
</evidence>
<feature type="compositionally biased region" description="Polar residues" evidence="1">
    <location>
        <begin position="387"/>
        <end position="398"/>
    </location>
</feature>
<dbReference type="GO" id="GO:0005737">
    <property type="term" value="C:cytoplasm"/>
    <property type="evidence" value="ECO:0000318"/>
    <property type="project" value="GO_Central"/>
</dbReference>
<feature type="compositionally biased region" description="Polar residues" evidence="1">
    <location>
        <begin position="487"/>
        <end position="498"/>
    </location>
</feature>
<evidence type="ECO:0000259" key="2">
    <source>
        <dbReference type="Pfam" id="PF20400"/>
    </source>
</evidence>
<organism evidence="3 4">
    <name type="scientific">Batrachochytrium dendrobatidis (strain JAM81 / FGSC 10211)</name>
    <name type="common">Frog chytrid fungus</name>
    <dbReference type="NCBI Taxonomy" id="684364"/>
    <lineage>
        <taxon>Eukaryota</taxon>
        <taxon>Fungi</taxon>
        <taxon>Fungi incertae sedis</taxon>
        <taxon>Chytridiomycota</taxon>
        <taxon>Chytridiomycota incertae sedis</taxon>
        <taxon>Chytridiomycetes</taxon>
        <taxon>Rhizophydiales</taxon>
        <taxon>Rhizophydiales incertae sedis</taxon>
        <taxon>Batrachochytrium</taxon>
    </lineage>
</organism>
<feature type="region of interest" description="Disordered" evidence="1">
    <location>
        <begin position="554"/>
        <end position="590"/>
    </location>
</feature>
<feature type="domain" description="SLM1/RGC1-like BAR-like" evidence="2">
    <location>
        <begin position="128"/>
        <end position="315"/>
    </location>
</feature>
<evidence type="ECO:0000313" key="4">
    <source>
        <dbReference type="Proteomes" id="UP000007241"/>
    </source>
</evidence>
<dbReference type="AlphaFoldDB" id="F4P5B7"/>
<dbReference type="OrthoDB" id="5598057at2759"/>
<dbReference type="InterPro" id="IPR046868">
    <property type="entry name" value="BAR_4"/>
</dbReference>
<evidence type="ECO:0000256" key="1">
    <source>
        <dbReference type="SAM" id="MobiDB-lite"/>
    </source>
</evidence>
<feature type="region of interest" description="Disordered" evidence="1">
    <location>
        <begin position="607"/>
        <end position="702"/>
    </location>
</feature>
<dbReference type="OMA" id="KVGNAFH"/>
<sequence>MNSYSDGFTPFDSLQSPIHSLETHSTETSLPAVLSQSSTPRETLTKNPKGKAPFADNPSQGLVPLSATDVCLKRMNGWSKIVYKLIRYLEVVAEQERRLSESVSKCSKELSVTQLDKDMLGLFDPTESFQTLLKDMTESQSKISKEHTRGAELVETELLPILKELLAEIRKKIADADKDWGLLDKEMKYDLDTFVKLSANVRASLMRLQWKGNEEGSMGDVPKDVPRDPWLADMTLRKHIVQCNKKQEYYRSKLGQQQDTFAAFEKVIVQNIRVGLASFYEWQTSNYTRRLDQSRDMAKLLDTMEADKDWAIFRASNCDRFIDQDNVPLVDPANIIYDGCDDLAIRVVRQGSLLRKEGVFKRSYRPVNAVLSTSGYLHTLPPLSSTPIGATHSDTSSAGGPFSPTGNKPDFSADSILEMPELTLDLAEYTLLPLNLSDKDPEDIVFVGKNSGMFGRDIKHKFKGKTMVESADWWTAINEHMKQMGTRTSVGTPTTQHSKPAFAGTAPLPKESADGSTGLSQRAAASVATANAPSTSLQARLGAVVSHSKSDTIHATSGTLPVSMPAPPLPGRPKSTIVPTLRPKSGSLIDESFDDLPSRRDSLSPPISFTTTSNDQIPTPAHVADFASFPPPDTNDKTEVGNVSALSLSEQMEMKLSHATSGGHSHDDPVELDTPSPKAKLASLSTGTSNPWDTFQDESGGW</sequence>
<dbReference type="Gene3D" id="2.30.29.30">
    <property type="entry name" value="Pleckstrin-homology domain (PH domain)/Phosphotyrosine-binding domain (PTB)"/>
    <property type="match status" value="1"/>
</dbReference>
<feature type="region of interest" description="Disordered" evidence="1">
    <location>
        <begin position="487"/>
        <end position="535"/>
    </location>
</feature>
<feature type="compositionally biased region" description="Polar residues" evidence="1">
    <location>
        <begin position="607"/>
        <end position="617"/>
    </location>
</feature>
<dbReference type="Gene3D" id="1.20.1270.60">
    <property type="entry name" value="Arfaptin homology (AH) domain/BAR domain"/>
    <property type="match status" value="1"/>
</dbReference>
<dbReference type="STRING" id="684364.F4P5B7"/>
<dbReference type="GeneID" id="18238851"/>
<dbReference type="GO" id="GO:0005886">
    <property type="term" value="C:plasma membrane"/>
    <property type="evidence" value="ECO:0000318"/>
    <property type="project" value="GO_Central"/>
</dbReference>
<feature type="region of interest" description="Disordered" evidence="1">
    <location>
        <begin position="387"/>
        <end position="406"/>
    </location>
</feature>
<accession>F4P5B7</accession>
<dbReference type="Proteomes" id="UP000007241">
    <property type="component" value="Unassembled WGS sequence"/>
</dbReference>